<gene>
    <name evidence="3" type="primary">tnsA</name>
    <name evidence="4" type="ORF">EV682_12243</name>
    <name evidence="3" type="ORF">NCTC11159_03035</name>
</gene>
<dbReference type="GO" id="GO:0003676">
    <property type="term" value="F:nucleic acid binding"/>
    <property type="evidence" value="ECO:0007669"/>
    <property type="project" value="InterPro"/>
</dbReference>
<feature type="domain" description="TnsA endonuclease N-terminal" evidence="2">
    <location>
        <begin position="73"/>
        <end position="174"/>
    </location>
</feature>
<evidence type="ECO:0000313" key="4">
    <source>
        <dbReference type="EMBL" id="TCU81405.1"/>
    </source>
</evidence>
<proteinExistence type="predicted"/>
<evidence type="ECO:0000313" key="5">
    <source>
        <dbReference type="Proteomes" id="UP000255108"/>
    </source>
</evidence>
<evidence type="ECO:0000259" key="2">
    <source>
        <dbReference type="Pfam" id="PF08722"/>
    </source>
</evidence>
<keyword evidence="6" id="KW-1185">Reference proteome</keyword>
<protein>
    <submittedName>
        <fullName evidence="4">TnsA endonuclease-like protein</fullName>
    </submittedName>
    <submittedName>
        <fullName evidence="3">Transposon Tn7 transposition protein tnsA</fullName>
    </submittedName>
</protein>
<dbReference type="Proteomes" id="UP000255108">
    <property type="component" value="Unassembled WGS sequence"/>
</dbReference>
<name>A0A377QAP5_9NEIS</name>
<organism evidence="3 5">
    <name type="scientific">Iodobacter fluviatilis</name>
    <dbReference type="NCBI Taxonomy" id="537"/>
    <lineage>
        <taxon>Bacteria</taxon>
        <taxon>Pseudomonadati</taxon>
        <taxon>Pseudomonadota</taxon>
        <taxon>Betaproteobacteria</taxon>
        <taxon>Neisseriales</taxon>
        <taxon>Chitinibacteraceae</taxon>
        <taxon>Iodobacter</taxon>
    </lineage>
</organism>
<dbReference type="EMBL" id="SMBT01000022">
    <property type="protein sequence ID" value="TCU81405.1"/>
    <property type="molecule type" value="Genomic_DNA"/>
</dbReference>
<dbReference type="EMBL" id="UGHR01000001">
    <property type="protein sequence ID" value="STQ91952.1"/>
    <property type="molecule type" value="Genomic_DNA"/>
</dbReference>
<accession>A0A377QAP5</accession>
<dbReference type="InterPro" id="IPR011335">
    <property type="entry name" value="Restrct_endonuc-II-like"/>
</dbReference>
<reference evidence="4 6" key="2">
    <citation type="submission" date="2019-03" db="EMBL/GenBank/DDBJ databases">
        <title>Genomic Encyclopedia of Type Strains, Phase IV (KMG-IV): sequencing the most valuable type-strain genomes for metagenomic binning, comparative biology and taxonomic classification.</title>
        <authorList>
            <person name="Goeker M."/>
        </authorList>
    </citation>
    <scope>NUCLEOTIDE SEQUENCE [LARGE SCALE GENOMIC DNA]</scope>
    <source>
        <strain evidence="4 6">DSM 3764</strain>
    </source>
</reference>
<reference evidence="3 5" key="1">
    <citation type="submission" date="2018-06" db="EMBL/GenBank/DDBJ databases">
        <authorList>
            <consortium name="Pathogen Informatics"/>
            <person name="Doyle S."/>
        </authorList>
    </citation>
    <scope>NUCLEOTIDE SEQUENCE [LARGE SCALE GENOMIC DNA]</scope>
    <source>
        <strain evidence="3 5">NCTC11159</strain>
    </source>
</reference>
<evidence type="ECO:0000313" key="3">
    <source>
        <dbReference type="EMBL" id="STQ91952.1"/>
    </source>
</evidence>
<dbReference type="InterPro" id="IPR011856">
    <property type="entry name" value="tRNA_endonuc-like_dom_sf"/>
</dbReference>
<feature type="domain" description="TnsA endonuclease C-terminal" evidence="1">
    <location>
        <begin position="180"/>
        <end position="256"/>
    </location>
</feature>
<dbReference type="AlphaFoldDB" id="A0A377QAP5"/>
<dbReference type="Pfam" id="PF08721">
    <property type="entry name" value="Tn7_Tnp_TnsA_C"/>
    <property type="match status" value="1"/>
</dbReference>
<dbReference type="InterPro" id="IPR014832">
    <property type="entry name" value="TnsA_C"/>
</dbReference>
<evidence type="ECO:0000259" key="1">
    <source>
        <dbReference type="Pfam" id="PF08721"/>
    </source>
</evidence>
<evidence type="ECO:0000313" key="6">
    <source>
        <dbReference type="Proteomes" id="UP000295794"/>
    </source>
</evidence>
<sequence length="284" mass="32465">MRGRRFKTQADIDRYISQGYGQGEGPQYLPWLRVQDVPSKGRSRKVQGTKVDRLHHLLSDVEFACFLTLEFSEQVIDIREQFPLFPTEQAIDIANQLGIRYPLYRGTQLHFVMTTDFLITLQATDGTRYLAARSVKTEGDLLPSSELKRTIEKLELEKALLQVQGVHDWKLVTEKTMGATLIENLIWLRKGKTLERHLLKPDTHSQFIHALEFYANKERTLASVIRASATSTHIPYTDGILLFKYLVLNKNICFDITKQELKLTGFCPLLTASNMPVSKVLKAA</sequence>
<dbReference type="Gene3D" id="3.40.1350.10">
    <property type="match status" value="1"/>
</dbReference>
<dbReference type="SUPFAM" id="SSF52980">
    <property type="entry name" value="Restriction endonuclease-like"/>
    <property type="match status" value="1"/>
</dbReference>
<dbReference type="Pfam" id="PF08722">
    <property type="entry name" value="Tn7_TnsA-like_N"/>
    <property type="match status" value="1"/>
</dbReference>
<dbReference type="InterPro" id="IPR014833">
    <property type="entry name" value="TnsA_N"/>
</dbReference>
<dbReference type="CDD" id="cd22362">
    <property type="entry name" value="TnsA_endonuclease-like"/>
    <property type="match status" value="1"/>
</dbReference>
<dbReference type="Proteomes" id="UP000295794">
    <property type="component" value="Unassembled WGS sequence"/>
</dbReference>